<comment type="caution">
    <text evidence="1">The sequence shown here is derived from an EMBL/GenBank/DDBJ whole genome shotgun (WGS) entry which is preliminary data.</text>
</comment>
<gene>
    <name evidence="1" type="ORF">MANES_18G029100v8</name>
</gene>
<evidence type="ECO:0000313" key="1">
    <source>
        <dbReference type="EMBL" id="KAG8632517.1"/>
    </source>
</evidence>
<accession>A0ACB7FWX3</accession>
<name>A0ACB7FWX3_MANES</name>
<sequence>MERFSHRESVLLGCSPQTSFMNHPISSPKSPSRNSSDVDFNDVFGGPPRRSSIHEVRHSFSDSTDSYTLKSDEETSSYRRRLYGLSQKPVFGEEGVNRRRYASDNFFDDIFKVNESLTSSPRKNDRDPFSSSPGSRVLSPVRPLSPRTEPFAGSSLPAQFSLPAKLIKGSELPTFGSSARNHHRNPLSRFSSQANQAEEEPINDVYLHSSLSLEQSLISEESLNFVKPDEMDKGNDLKMDSNRSEVPTVSNQFHFSIYKWASKGIPLALPFGGGNSPKWKEKFKFERSSSASGRIASEDNSKELPTVTPQDIDFPSFNINLSSDAQSSEIKLGKQENGSPHSRVEQEQTLAETILPKSKPESPSAQQEHGRKSELKTLRSLLIGMDEIAVESKVKSIKSSAAFDVIEKLKKQDGKETMSNSVEMDKTNLQGSPTNSRDVPAKNRIRGKVKEFVKIFNQEASNKPKVNVDSQNRSSRWKERGKSKTEDYASVTSTKVNEKMHLPNVKNKNTPVASIVVDEFFKQLEKQHSESRTNDHNYKDISFGLKGRSASAASIPGGSEAIAGDPDDSFQANILVKELPQDEDKLPQAGDNTEDIQIINAKIRKWSNGKEGNIRSLLSTLQYVLWPESGWKPVPLVDIIEGSAVKRSYQKALLSLHPDKIQQKGATSHQKYVAERVFEILQEAWTLFNSLGSV</sequence>
<dbReference type="EMBL" id="CM004404">
    <property type="protein sequence ID" value="KAG8632517.1"/>
    <property type="molecule type" value="Genomic_DNA"/>
</dbReference>
<reference evidence="2" key="1">
    <citation type="journal article" date="2016" name="Nat. Biotechnol.">
        <title>Sequencing wild and cultivated cassava and related species reveals extensive interspecific hybridization and genetic diversity.</title>
        <authorList>
            <person name="Bredeson J.V."/>
            <person name="Lyons J.B."/>
            <person name="Prochnik S.E."/>
            <person name="Wu G.A."/>
            <person name="Ha C.M."/>
            <person name="Edsinger-Gonzales E."/>
            <person name="Grimwood J."/>
            <person name="Schmutz J."/>
            <person name="Rabbi I.Y."/>
            <person name="Egesi C."/>
            <person name="Nauluvula P."/>
            <person name="Lebot V."/>
            <person name="Ndunguru J."/>
            <person name="Mkamilo G."/>
            <person name="Bart R.S."/>
            <person name="Setter T.L."/>
            <person name="Gleadow R.M."/>
            <person name="Kulakow P."/>
            <person name="Ferguson M.E."/>
            <person name="Rounsley S."/>
            <person name="Rokhsar D.S."/>
        </authorList>
    </citation>
    <scope>NUCLEOTIDE SEQUENCE [LARGE SCALE GENOMIC DNA]</scope>
    <source>
        <strain evidence="2">cv. AM560-2</strain>
    </source>
</reference>
<organism evidence="1 2">
    <name type="scientific">Manihot esculenta</name>
    <name type="common">Cassava</name>
    <name type="synonym">Jatropha manihot</name>
    <dbReference type="NCBI Taxonomy" id="3983"/>
    <lineage>
        <taxon>Eukaryota</taxon>
        <taxon>Viridiplantae</taxon>
        <taxon>Streptophyta</taxon>
        <taxon>Embryophyta</taxon>
        <taxon>Tracheophyta</taxon>
        <taxon>Spermatophyta</taxon>
        <taxon>Magnoliopsida</taxon>
        <taxon>eudicotyledons</taxon>
        <taxon>Gunneridae</taxon>
        <taxon>Pentapetalae</taxon>
        <taxon>rosids</taxon>
        <taxon>fabids</taxon>
        <taxon>Malpighiales</taxon>
        <taxon>Euphorbiaceae</taxon>
        <taxon>Crotonoideae</taxon>
        <taxon>Manihoteae</taxon>
        <taxon>Manihot</taxon>
    </lineage>
</organism>
<dbReference type="Proteomes" id="UP000091857">
    <property type="component" value="Chromosome 18"/>
</dbReference>
<keyword evidence="2" id="KW-1185">Reference proteome</keyword>
<evidence type="ECO:0000313" key="2">
    <source>
        <dbReference type="Proteomes" id="UP000091857"/>
    </source>
</evidence>
<proteinExistence type="predicted"/>
<protein>
    <submittedName>
        <fullName evidence="1">Uncharacterized protein</fullName>
    </submittedName>
</protein>